<protein>
    <submittedName>
        <fullName evidence="1">Tetratricopeptide repeat protein</fullName>
    </submittedName>
</protein>
<organism evidence="1 2">
    <name type="scientific">Eiseniibacteriota bacterium</name>
    <dbReference type="NCBI Taxonomy" id="2212470"/>
    <lineage>
        <taxon>Bacteria</taxon>
        <taxon>Candidatus Eiseniibacteriota</taxon>
    </lineage>
</organism>
<sequence length="234" mass="25525">MTDLSTSAWGWRPGPTLLFMALLGLLLSVGLVVALSPRERPIGLPDDPDTRAARELVHENLPIPPRGLVLETAIAGESPVAELDSLKQQRLAAAHGRLRRAARLHPRDVRVSLALAHLELAAGRYQRAAREYRAIVARSPHYGEARLGLGVALALQAGAPMDELHARQQLMQALGQFANVTPDDPAYAAASFDRVRLLAQVGREREAREVLARALAVAPTPRWTARYRALGDEF</sequence>
<dbReference type="AlphaFoldDB" id="A0A849T1Z3"/>
<dbReference type="InterPro" id="IPR011990">
    <property type="entry name" value="TPR-like_helical_dom_sf"/>
</dbReference>
<name>A0A849T1Z3_UNCEI</name>
<gene>
    <name evidence="1" type="ORF">HOP12_14290</name>
</gene>
<dbReference type="Proteomes" id="UP000580839">
    <property type="component" value="Unassembled WGS sequence"/>
</dbReference>
<dbReference type="Pfam" id="PF13432">
    <property type="entry name" value="TPR_16"/>
    <property type="match status" value="1"/>
</dbReference>
<reference evidence="1 2" key="1">
    <citation type="submission" date="2020-04" db="EMBL/GenBank/DDBJ databases">
        <title>Metagenomic profiling of ammonia- and methane-oxidizing microorganisms in a Dutch drinking water treatment plant.</title>
        <authorList>
            <person name="Poghosyan L."/>
            <person name="Leucker S."/>
        </authorList>
    </citation>
    <scope>NUCLEOTIDE SEQUENCE [LARGE SCALE GENOMIC DNA]</scope>
    <source>
        <strain evidence="1">S-RSF-IL-03</strain>
    </source>
</reference>
<dbReference type="Gene3D" id="1.25.40.10">
    <property type="entry name" value="Tetratricopeptide repeat domain"/>
    <property type="match status" value="1"/>
</dbReference>
<dbReference type="SUPFAM" id="SSF48452">
    <property type="entry name" value="TPR-like"/>
    <property type="match status" value="1"/>
</dbReference>
<evidence type="ECO:0000313" key="2">
    <source>
        <dbReference type="Proteomes" id="UP000580839"/>
    </source>
</evidence>
<proteinExistence type="predicted"/>
<accession>A0A849T1Z3</accession>
<evidence type="ECO:0000313" key="1">
    <source>
        <dbReference type="EMBL" id="NOT35309.1"/>
    </source>
</evidence>
<comment type="caution">
    <text evidence="1">The sequence shown here is derived from an EMBL/GenBank/DDBJ whole genome shotgun (WGS) entry which is preliminary data.</text>
</comment>
<dbReference type="EMBL" id="JABFRW010000187">
    <property type="protein sequence ID" value="NOT35309.1"/>
    <property type="molecule type" value="Genomic_DNA"/>
</dbReference>